<name>A0A644Y9M5_9ZZZZ</name>
<evidence type="ECO:0000259" key="2">
    <source>
        <dbReference type="SMART" id="SM00822"/>
    </source>
</evidence>
<comment type="similarity">
    <text evidence="1">Belongs to the short-chain dehydrogenases/reductases (SDR) family.</text>
</comment>
<dbReference type="GO" id="GO:0004316">
    <property type="term" value="F:3-oxoacyl-[acyl-carrier-protein] reductase (NADPH) activity"/>
    <property type="evidence" value="ECO:0007669"/>
    <property type="project" value="UniProtKB-EC"/>
</dbReference>
<dbReference type="PANTHER" id="PTHR42760:SF40">
    <property type="entry name" value="3-OXOACYL-[ACYL-CARRIER-PROTEIN] REDUCTASE, CHLOROPLASTIC"/>
    <property type="match status" value="1"/>
</dbReference>
<dbReference type="Pfam" id="PF13561">
    <property type="entry name" value="adh_short_C2"/>
    <property type="match status" value="1"/>
</dbReference>
<dbReference type="InterPro" id="IPR036291">
    <property type="entry name" value="NAD(P)-bd_dom_sf"/>
</dbReference>
<dbReference type="PANTHER" id="PTHR42760">
    <property type="entry name" value="SHORT-CHAIN DEHYDROGENASES/REDUCTASES FAMILY MEMBER"/>
    <property type="match status" value="1"/>
</dbReference>
<dbReference type="InterPro" id="IPR002347">
    <property type="entry name" value="SDR_fam"/>
</dbReference>
<comment type="caution">
    <text evidence="3">The sequence shown here is derived from an EMBL/GenBank/DDBJ whole genome shotgun (WGS) entry which is preliminary data.</text>
</comment>
<proteinExistence type="inferred from homology"/>
<dbReference type="PROSITE" id="PS00061">
    <property type="entry name" value="ADH_SHORT"/>
    <property type="match status" value="1"/>
</dbReference>
<dbReference type="SUPFAM" id="SSF51735">
    <property type="entry name" value="NAD(P)-binding Rossmann-fold domains"/>
    <property type="match status" value="1"/>
</dbReference>
<keyword evidence="3" id="KW-0560">Oxidoreductase</keyword>
<dbReference type="FunFam" id="3.40.50.720:FF:000084">
    <property type="entry name" value="Short-chain dehydrogenase reductase"/>
    <property type="match status" value="1"/>
</dbReference>
<dbReference type="GO" id="GO:0030497">
    <property type="term" value="P:fatty acid elongation"/>
    <property type="evidence" value="ECO:0007669"/>
    <property type="project" value="TreeGrafter"/>
</dbReference>
<dbReference type="Gene3D" id="3.40.50.720">
    <property type="entry name" value="NAD(P)-binding Rossmann-like Domain"/>
    <property type="match status" value="1"/>
</dbReference>
<protein>
    <submittedName>
        <fullName evidence="3">3-oxoacyl-[acyl-carrier-protein] reductase FabG</fullName>
        <ecNumber evidence="3">1.1.1.100</ecNumber>
    </submittedName>
</protein>
<evidence type="ECO:0000256" key="1">
    <source>
        <dbReference type="ARBA" id="ARBA00006484"/>
    </source>
</evidence>
<dbReference type="EC" id="1.1.1.100" evidence="3"/>
<dbReference type="NCBIfam" id="NF009466">
    <property type="entry name" value="PRK12826.1-2"/>
    <property type="match status" value="1"/>
</dbReference>
<organism evidence="3">
    <name type="scientific">bioreactor metagenome</name>
    <dbReference type="NCBI Taxonomy" id="1076179"/>
    <lineage>
        <taxon>unclassified sequences</taxon>
        <taxon>metagenomes</taxon>
        <taxon>ecological metagenomes</taxon>
    </lineage>
</organism>
<gene>
    <name evidence="3" type="primary">fabG_60</name>
    <name evidence="3" type="ORF">SDC9_71756</name>
</gene>
<dbReference type="EMBL" id="VSSQ01004456">
    <property type="protein sequence ID" value="MPM25266.1"/>
    <property type="molecule type" value="Genomic_DNA"/>
</dbReference>
<accession>A0A644Y9M5</accession>
<dbReference type="InterPro" id="IPR020904">
    <property type="entry name" value="Sc_DH/Rdtase_CS"/>
</dbReference>
<sequence>MRTVLVTGGARGIGAAVADAFRANGDRVVVNCIKSELEAAIRADVADPAAVDAMFSQIEKEYGPVEILVNNAAIAWQGLTQDMTPEVWRRLWEVNVTGQVNCCRRAIPGMLRLGRGCIVNISSIWGQTGGSCEVGYAATKAAVIGLTRSLSAELAPSGIRVNCVAPGVIDTDMNKGLDLTGITEQIPMGRIGRPEEVAAAVLFLASPGASYITGQILAVNGGIL</sequence>
<dbReference type="AlphaFoldDB" id="A0A644Y9M5"/>
<feature type="domain" description="Ketoreductase" evidence="2">
    <location>
        <begin position="2"/>
        <end position="185"/>
    </location>
</feature>
<reference evidence="3" key="1">
    <citation type="submission" date="2019-08" db="EMBL/GenBank/DDBJ databases">
        <authorList>
            <person name="Kucharzyk K."/>
            <person name="Murdoch R.W."/>
            <person name="Higgins S."/>
            <person name="Loffler F."/>
        </authorList>
    </citation>
    <scope>NUCLEOTIDE SEQUENCE</scope>
</reference>
<dbReference type="SMART" id="SM00822">
    <property type="entry name" value="PKS_KR"/>
    <property type="match status" value="1"/>
</dbReference>
<dbReference type="PRINTS" id="PR00081">
    <property type="entry name" value="GDHRDH"/>
</dbReference>
<evidence type="ECO:0000313" key="3">
    <source>
        <dbReference type="EMBL" id="MPM25266.1"/>
    </source>
</evidence>
<dbReference type="InterPro" id="IPR057326">
    <property type="entry name" value="KR_dom"/>
</dbReference>
<dbReference type="PRINTS" id="PR00080">
    <property type="entry name" value="SDRFAMILY"/>
</dbReference>